<keyword evidence="1" id="KW-0812">Transmembrane</keyword>
<sequence length="111" mass="12440">MQAAFRLNSGGIKMIGYGLCALLWGVVLLEEIQLMPRQEWKEEGLKKVLLLRRTRTRTGYFIALVAGAMCLYSEILVAPVDQSFFNPELILALCGVLWGAYLSVVCMKGKR</sequence>
<keyword evidence="3" id="KW-1185">Reference proteome</keyword>
<keyword evidence="1" id="KW-0472">Membrane</keyword>
<evidence type="ECO:0000313" key="2">
    <source>
        <dbReference type="EMBL" id="MFL9001053.1"/>
    </source>
</evidence>
<accession>A0ABW8W6Z1</accession>
<name>A0ABW8W6Z1_9PSED</name>
<feature type="transmembrane region" description="Helical" evidence="1">
    <location>
        <begin position="89"/>
        <end position="107"/>
    </location>
</feature>
<evidence type="ECO:0000256" key="1">
    <source>
        <dbReference type="SAM" id="Phobius"/>
    </source>
</evidence>
<comment type="caution">
    <text evidence="2">The sequence shown here is derived from an EMBL/GenBank/DDBJ whole genome shotgun (WGS) entry which is preliminary data.</text>
</comment>
<gene>
    <name evidence="2" type="ORF">ACJ8NA_20700</name>
</gene>
<dbReference type="RefSeq" id="WP_407802017.1">
    <property type="nucleotide sequence ID" value="NZ_JBJNUX010000019.1"/>
</dbReference>
<proteinExistence type="predicted"/>
<protein>
    <submittedName>
        <fullName evidence="2">Uncharacterized protein</fullName>
    </submittedName>
</protein>
<dbReference type="EMBL" id="JBJNUY010000008">
    <property type="protein sequence ID" value="MFL9001053.1"/>
    <property type="molecule type" value="Genomic_DNA"/>
</dbReference>
<evidence type="ECO:0000313" key="3">
    <source>
        <dbReference type="Proteomes" id="UP001628646"/>
    </source>
</evidence>
<feature type="transmembrane region" description="Helical" evidence="1">
    <location>
        <begin position="59"/>
        <end position="77"/>
    </location>
</feature>
<dbReference type="Proteomes" id="UP001628646">
    <property type="component" value="Unassembled WGS sequence"/>
</dbReference>
<keyword evidence="1" id="KW-1133">Transmembrane helix</keyword>
<feature type="transmembrane region" description="Helical" evidence="1">
    <location>
        <begin position="12"/>
        <end position="29"/>
    </location>
</feature>
<reference evidence="2 3" key="1">
    <citation type="submission" date="2024-12" db="EMBL/GenBank/DDBJ databases">
        <title>Pseudomonas species isolated from Lotus nodules promote plant growth.</title>
        <authorList>
            <person name="Yu Y.-H."/>
            <person name="Kurtenbach J."/>
            <person name="Crosbie D."/>
            <person name="Brachmann A."/>
            <person name="Marin M."/>
        </authorList>
    </citation>
    <scope>NUCLEOTIDE SEQUENCE [LARGE SCALE GENOMIC DNA]</scope>
    <source>
        <strain evidence="2 3">PLb11B</strain>
    </source>
</reference>
<organism evidence="2 3">
    <name type="scientific">Pseudomonas azerbaijanorientalis</name>
    <dbReference type="NCBI Taxonomy" id="2842350"/>
    <lineage>
        <taxon>Bacteria</taxon>
        <taxon>Pseudomonadati</taxon>
        <taxon>Pseudomonadota</taxon>
        <taxon>Gammaproteobacteria</taxon>
        <taxon>Pseudomonadales</taxon>
        <taxon>Pseudomonadaceae</taxon>
        <taxon>Pseudomonas</taxon>
    </lineage>
</organism>